<organism evidence="1 2">
    <name type="scientific">Mycobacterium attenuatum</name>
    <dbReference type="NCBI Taxonomy" id="2341086"/>
    <lineage>
        <taxon>Bacteria</taxon>
        <taxon>Bacillati</taxon>
        <taxon>Actinomycetota</taxon>
        <taxon>Actinomycetes</taxon>
        <taxon>Mycobacteriales</taxon>
        <taxon>Mycobacteriaceae</taxon>
        <taxon>Mycobacterium</taxon>
    </lineage>
</organism>
<dbReference type="Proteomes" id="UP000273307">
    <property type="component" value="Unassembled WGS sequence"/>
</dbReference>
<name>A0A498PV52_9MYCO</name>
<keyword evidence="2" id="KW-1185">Reference proteome</keyword>
<dbReference type="AlphaFoldDB" id="A0A498PV52"/>
<reference evidence="1 2" key="1">
    <citation type="submission" date="2018-09" db="EMBL/GenBank/DDBJ databases">
        <authorList>
            <person name="Tagini F."/>
        </authorList>
    </citation>
    <scope>NUCLEOTIDE SEQUENCE [LARGE SCALE GENOMIC DNA]</scope>
    <source>
        <strain evidence="1 2">MK136</strain>
    </source>
</reference>
<evidence type="ECO:0000313" key="2">
    <source>
        <dbReference type="Proteomes" id="UP000273307"/>
    </source>
</evidence>
<accession>A0A498PV52</accession>
<gene>
    <name evidence="1" type="ORF">LAUMK136_01446</name>
</gene>
<dbReference type="EMBL" id="UPHP01000037">
    <property type="protein sequence ID" value="VBA36554.1"/>
    <property type="molecule type" value="Genomic_DNA"/>
</dbReference>
<sequence>MAGHRQHFAVHVSRRRQNLGMTLVDVNRNGGPTAPTLAKAEAGALEDPRPSTLSKFDVGLRWVPGSAANTYWGGDEPRPREQVGKRAVLEPTDGTVALPLERILAMMTTQAQLSDVLDGHSAEPIPAGEIRPIVDTLNQHLSAVVGHYVTDLLERNHATDYQPMAPLLEYAFAELLSAPVSADDPQKLDKLYRRWLLGYAENIDTELEASFRRRLRRRSYPREESGK</sequence>
<proteinExistence type="predicted"/>
<protein>
    <submittedName>
        <fullName evidence="1">Uncharacterized protein</fullName>
    </submittedName>
</protein>
<evidence type="ECO:0000313" key="1">
    <source>
        <dbReference type="EMBL" id="VBA36554.1"/>
    </source>
</evidence>